<evidence type="ECO:0000256" key="3">
    <source>
        <dbReference type="SAM" id="Coils"/>
    </source>
</evidence>
<feature type="compositionally biased region" description="Basic and acidic residues" evidence="4">
    <location>
        <begin position="683"/>
        <end position="695"/>
    </location>
</feature>
<dbReference type="InterPro" id="IPR025925">
    <property type="entry name" value="PPC89_CLD"/>
</dbReference>
<feature type="compositionally biased region" description="Basic and acidic residues" evidence="4">
    <location>
        <begin position="576"/>
        <end position="596"/>
    </location>
</feature>
<reference evidence="7 8" key="1">
    <citation type="submission" date="2021-08" db="EMBL/GenBank/DDBJ databases">
        <title>Draft Genome Sequence of Phanerochaete sordida strain YK-624.</title>
        <authorList>
            <person name="Mori T."/>
            <person name="Dohra H."/>
            <person name="Suzuki T."/>
            <person name="Kawagishi H."/>
            <person name="Hirai H."/>
        </authorList>
    </citation>
    <scope>NUCLEOTIDE SEQUENCE [LARGE SCALE GENOMIC DNA]</scope>
    <source>
        <strain evidence="7 8">YK-624</strain>
    </source>
</reference>
<keyword evidence="8" id="KW-1185">Reference proteome</keyword>
<feature type="coiled-coil region" evidence="3">
    <location>
        <begin position="494"/>
        <end position="570"/>
    </location>
</feature>
<keyword evidence="3" id="KW-0175">Coiled coil</keyword>
<feature type="domain" description="Cep57 centrosome microtubule-binding" evidence="5">
    <location>
        <begin position="880"/>
        <end position="951"/>
    </location>
</feature>
<organism evidence="7 8">
    <name type="scientific">Phanerochaete sordida</name>
    <dbReference type="NCBI Taxonomy" id="48140"/>
    <lineage>
        <taxon>Eukaryota</taxon>
        <taxon>Fungi</taxon>
        <taxon>Dikarya</taxon>
        <taxon>Basidiomycota</taxon>
        <taxon>Agaricomycotina</taxon>
        <taxon>Agaricomycetes</taxon>
        <taxon>Polyporales</taxon>
        <taxon>Phanerochaetaceae</taxon>
        <taxon>Phanerochaete</taxon>
    </lineage>
</organism>
<feature type="region of interest" description="Disordered" evidence="4">
    <location>
        <begin position="456"/>
        <end position="489"/>
    </location>
</feature>
<evidence type="ECO:0000259" key="6">
    <source>
        <dbReference type="Pfam" id="PF14197"/>
    </source>
</evidence>
<dbReference type="GO" id="GO:0005737">
    <property type="term" value="C:cytoplasm"/>
    <property type="evidence" value="ECO:0007669"/>
    <property type="project" value="UniProtKB-SubCell"/>
</dbReference>
<dbReference type="EMBL" id="BPQB01000023">
    <property type="protein sequence ID" value="GJE91753.1"/>
    <property type="molecule type" value="Genomic_DNA"/>
</dbReference>
<feature type="domain" description="PPC89 centrosome localisation" evidence="6">
    <location>
        <begin position="504"/>
        <end position="575"/>
    </location>
</feature>
<evidence type="ECO:0000256" key="2">
    <source>
        <dbReference type="ARBA" id="ARBA00022490"/>
    </source>
</evidence>
<feature type="region of interest" description="Disordered" evidence="4">
    <location>
        <begin position="854"/>
        <end position="880"/>
    </location>
</feature>
<feature type="compositionally biased region" description="Low complexity" evidence="4">
    <location>
        <begin position="752"/>
        <end position="765"/>
    </location>
</feature>
<feature type="region of interest" description="Disordered" evidence="4">
    <location>
        <begin position="963"/>
        <end position="985"/>
    </location>
</feature>
<evidence type="ECO:0000313" key="7">
    <source>
        <dbReference type="EMBL" id="GJE91753.1"/>
    </source>
</evidence>
<proteinExistence type="predicted"/>
<keyword evidence="2" id="KW-0963">Cytoplasm</keyword>
<dbReference type="Pfam" id="PF14197">
    <property type="entry name" value="Cep57_CLD_2"/>
    <property type="match status" value="1"/>
</dbReference>
<gene>
    <name evidence="7" type="ORF">PsYK624_079040</name>
</gene>
<feature type="region of interest" description="Disordered" evidence="4">
    <location>
        <begin position="32"/>
        <end position="92"/>
    </location>
</feature>
<comment type="subcellular location">
    <subcellularLocation>
        <location evidence="1">Cytoplasm</location>
    </subcellularLocation>
</comment>
<comment type="caution">
    <text evidence="7">The sequence shown here is derived from an EMBL/GenBank/DDBJ whole genome shotgun (WGS) entry which is preliminary data.</text>
</comment>
<feature type="compositionally biased region" description="Polar residues" evidence="4">
    <location>
        <begin position="32"/>
        <end position="42"/>
    </location>
</feature>
<dbReference type="Pfam" id="PF06657">
    <property type="entry name" value="Cep57_MT_bd"/>
    <property type="match status" value="1"/>
</dbReference>
<name>A0A9P3LEP9_9APHY</name>
<feature type="compositionally biased region" description="Basic and acidic residues" evidence="4">
    <location>
        <begin position="866"/>
        <end position="879"/>
    </location>
</feature>
<protein>
    <submittedName>
        <fullName evidence="7">Centrosome microtubule-binding domain containing protein</fullName>
    </submittedName>
</protein>
<dbReference type="InterPro" id="IPR024957">
    <property type="entry name" value="Cep57_MT-bd_dom"/>
</dbReference>
<feature type="compositionally biased region" description="Polar residues" evidence="4">
    <location>
        <begin position="967"/>
        <end position="985"/>
    </location>
</feature>
<feature type="region of interest" description="Disordered" evidence="4">
    <location>
        <begin position="213"/>
        <end position="295"/>
    </location>
</feature>
<feature type="compositionally biased region" description="Low complexity" evidence="4">
    <location>
        <begin position="784"/>
        <end position="799"/>
    </location>
</feature>
<feature type="compositionally biased region" description="Polar residues" evidence="4">
    <location>
        <begin position="624"/>
        <end position="635"/>
    </location>
</feature>
<feature type="region of interest" description="Disordered" evidence="4">
    <location>
        <begin position="576"/>
        <end position="599"/>
    </location>
</feature>
<sequence length="985" mass="108448">MSVRSGSLEFSIRGDELEQNRIQLEQNLQHTDLSLHLSSTPGDSDVEYPRRNPGPGPFEGFASFDHMSRDHLDPEDESQYHPWSYRTGDDENGISPYGNRTISTAAHHASALTISAGLAGRGARRDVSMSGAEYDPDRPLTGIIAGFNADFSALDPNLTRSRHFASATVEFNDPLVVEDSAELDEVFQTGHVPLPTASIRSPSTASNALNHVAFSPKRPRRPQSPIAHLPAPGKGRSATTRQPKAPSTRRHAAIVESDPEDDVPTPRSRSRGSYAQQSLSYAPLEPEVNIHPPTPPHDDMYGRFANLARGAAKDFELHTGPLAQSTARERKGTKNAKVPLRNVVIDLQDHNPIRAPAPRNPGVRTPYKNGKLYLPDVTGLTSAIGSPMKLGLEYKGYAGKDDREIDVRLATTLNVVQSKIAHLETENSISRRRVRELELELEECKREVAKERTKVLEREEFDHQAPQERAARHTRAKAPKQPEPAETDEDIRRYKEAVEEKKALEALITTLRSHLTRLTSELSDHSRLLQELRTLRDSDVRALKEKSYEINQLRQEVERLAGEVEVLRGVVEEGLKERKEAREQSMDRSRSLDHSHSQSLIELDMRVQDGAVAGGHGEEHLADNESNSGDESSAGHSSPSPRPSPLRRHPRSADRTDLATVGSSPLDAGTGRRPWLESAELTRISEEVSERRFERSGSASANSMVEPSFAAGRARGYHTDSDGSGDDTPPSRPRSRGSNTSVRSAGREAPARRPAAPIPSSAYSRDPATVPRAASPEHRPRQVPGPSKPTAASAAAAPAEAPFPQIRGEYLEKLFFSAPDHNADTCTVCNRRARAAATRQQRKATWSAAQHLHHAAEDEGFVEGADEGRAKKGKGRADDALPPQTVLTRVLRELEDDFTHYKGIYIELADQYKDIDPVSNVAKRNVLAEHLREVIDVLEQKGDQIASLYDLLTYGDKPVREAAASGMPTSTSAWVRSQGVRQQQS</sequence>
<feature type="compositionally biased region" description="Basic and acidic residues" evidence="4">
    <location>
        <begin position="456"/>
        <end position="471"/>
    </location>
</feature>
<dbReference type="GO" id="GO:0008017">
    <property type="term" value="F:microtubule binding"/>
    <property type="evidence" value="ECO:0007669"/>
    <property type="project" value="InterPro"/>
</dbReference>
<evidence type="ECO:0000256" key="1">
    <source>
        <dbReference type="ARBA" id="ARBA00004496"/>
    </source>
</evidence>
<dbReference type="OrthoDB" id="76453at2759"/>
<evidence type="ECO:0000313" key="8">
    <source>
        <dbReference type="Proteomes" id="UP000703269"/>
    </source>
</evidence>
<accession>A0A9P3LEP9</accession>
<feature type="region of interest" description="Disordered" evidence="4">
    <location>
        <begin position="615"/>
        <end position="799"/>
    </location>
</feature>
<dbReference type="AlphaFoldDB" id="A0A9P3LEP9"/>
<feature type="compositionally biased region" description="Polar residues" evidence="4">
    <location>
        <begin position="271"/>
        <end position="280"/>
    </location>
</feature>
<evidence type="ECO:0000259" key="5">
    <source>
        <dbReference type="Pfam" id="PF06657"/>
    </source>
</evidence>
<dbReference type="Proteomes" id="UP000703269">
    <property type="component" value="Unassembled WGS sequence"/>
</dbReference>
<evidence type="ECO:0000256" key="4">
    <source>
        <dbReference type="SAM" id="MobiDB-lite"/>
    </source>
</evidence>